<dbReference type="Pfam" id="PF11316">
    <property type="entry name" value="Rhamno_transf"/>
    <property type="match status" value="1"/>
</dbReference>
<dbReference type="eggNOG" id="ENOG502Z86Q">
    <property type="taxonomic scope" value="Bacteria"/>
</dbReference>
<sequence>MKVVFETRFSFFGQSGWKSGHAADPALLFAPDRLEHRLKYFEEVTLASLAGQTDGGFEHLILSSTLMPEDWQTRLRELCFDTLGKDRCRILFRPEGSAGHIIKNTVARAYGDDRVAQVVLDDDDAVSADFVAAVKYYGSFALRDPMNPRPYTFLSFPRGYTLGIEGGKIDWLSPRYVPYTNLGLALIAPGTTKRNPFLTSHKRIGLRHPSYMVTHMRPYYLRAVHGLNDSRAHKSDDVLDDKSIAGVFPYFPWLARHFPGITATGGDTGIAAQ</sequence>
<evidence type="ECO:0008006" key="3">
    <source>
        <dbReference type="Google" id="ProtNLM"/>
    </source>
</evidence>
<dbReference type="EMBL" id="AAMT01000001">
    <property type="protein sequence ID" value="EAQ14998.1"/>
    <property type="molecule type" value="Genomic_DNA"/>
</dbReference>
<comment type="caution">
    <text evidence="1">The sequence shown here is derived from an EMBL/GenBank/DDBJ whole genome shotgun (WGS) entry which is preliminary data.</text>
</comment>
<keyword evidence="2" id="KW-1185">Reference proteome</keyword>
<dbReference type="AlphaFoldDB" id="A3VAQ7"/>
<protein>
    <recommendedName>
        <fullName evidence="3">Rhamnosyl transferase</fullName>
    </recommendedName>
</protein>
<evidence type="ECO:0000313" key="1">
    <source>
        <dbReference type="EMBL" id="EAQ14998.1"/>
    </source>
</evidence>
<dbReference type="STRING" id="314271.RB2654_20483"/>
<dbReference type="OrthoDB" id="7874906at2"/>
<gene>
    <name evidence="1" type="ORF">RB2654_20483</name>
</gene>
<name>A3VAQ7_9RHOB</name>
<dbReference type="Proteomes" id="UP000002931">
    <property type="component" value="Unassembled WGS sequence"/>
</dbReference>
<evidence type="ECO:0000313" key="2">
    <source>
        <dbReference type="Proteomes" id="UP000002931"/>
    </source>
</evidence>
<organism evidence="1 2">
    <name type="scientific">Maritimibacter alkaliphilus HTCC2654</name>
    <dbReference type="NCBI Taxonomy" id="314271"/>
    <lineage>
        <taxon>Bacteria</taxon>
        <taxon>Pseudomonadati</taxon>
        <taxon>Pseudomonadota</taxon>
        <taxon>Alphaproteobacteria</taxon>
        <taxon>Rhodobacterales</taxon>
        <taxon>Roseobacteraceae</taxon>
        <taxon>Maritimibacter</taxon>
    </lineage>
</organism>
<reference evidence="1 2" key="1">
    <citation type="journal article" date="2010" name="J. Bacteriol.">
        <title>Genome sequences of Pelagibaca bermudensis HTCC2601T and Maritimibacter alkaliphilus HTCC2654T, the type strains of two marine Roseobacter genera.</title>
        <authorList>
            <person name="Thrash J.C."/>
            <person name="Cho J.C."/>
            <person name="Ferriera S."/>
            <person name="Johnson J."/>
            <person name="Vergin K.L."/>
            <person name="Giovannoni S.J."/>
        </authorList>
    </citation>
    <scope>NUCLEOTIDE SEQUENCE [LARGE SCALE GENOMIC DNA]</scope>
    <source>
        <strain evidence="1 2">HTCC2654</strain>
    </source>
</reference>
<dbReference type="InterPro" id="IPR021466">
    <property type="entry name" value="Put_rhamnosyl_transferase"/>
</dbReference>
<dbReference type="HOGENOM" id="CLU_1022793_0_0_5"/>
<accession>A3VAQ7</accession>
<proteinExistence type="predicted"/>
<dbReference type="RefSeq" id="WP_008335017.1">
    <property type="nucleotide sequence ID" value="NZ_CH902578.1"/>
</dbReference>